<dbReference type="Pfam" id="PF12229">
    <property type="entry name" value="PG_binding_4"/>
    <property type="match status" value="1"/>
</dbReference>
<proteinExistence type="predicted"/>
<organism evidence="3 4">
    <name type="scientific">Prauserella cavernicola</name>
    <dbReference type="NCBI Taxonomy" id="2800127"/>
    <lineage>
        <taxon>Bacteria</taxon>
        <taxon>Bacillati</taxon>
        <taxon>Actinomycetota</taxon>
        <taxon>Actinomycetes</taxon>
        <taxon>Pseudonocardiales</taxon>
        <taxon>Pseudonocardiaceae</taxon>
        <taxon>Prauserella</taxon>
    </lineage>
</organism>
<evidence type="ECO:0000256" key="1">
    <source>
        <dbReference type="SAM" id="MobiDB-lite"/>
    </source>
</evidence>
<reference evidence="3" key="1">
    <citation type="submission" date="2020-12" db="EMBL/GenBank/DDBJ databases">
        <title>Prauserella sp. ASG 168, a novel actinomycete isolated from cave rock.</title>
        <authorList>
            <person name="Suriyachadkun C."/>
        </authorList>
    </citation>
    <scope>NUCLEOTIDE SEQUENCE</scope>
    <source>
        <strain evidence="3">ASG 168</strain>
    </source>
</reference>
<dbReference type="Proteomes" id="UP000635245">
    <property type="component" value="Unassembled WGS sequence"/>
</dbReference>
<dbReference type="AlphaFoldDB" id="A0A934V8Y7"/>
<dbReference type="PANTHER" id="PTHR35788">
    <property type="entry name" value="EXPORTED PROTEIN-RELATED"/>
    <property type="match status" value="1"/>
</dbReference>
<name>A0A934V8Y7_9PSEU</name>
<dbReference type="EMBL" id="JAENJH010000009">
    <property type="protein sequence ID" value="MBK1788278.1"/>
    <property type="molecule type" value="Genomic_DNA"/>
</dbReference>
<evidence type="ECO:0000259" key="2">
    <source>
        <dbReference type="Pfam" id="PF12229"/>
    </source>
</evidence>
<sequence>MRRAGIIAGSVVGGLALLYGLDLLISQGDVARGTTVAGVDVSGMSTDDAEQLLRSELEPRLAGPVELTAGEQTHTLDPAAVDLRVDWAGTVSEAADQPLNPFTRIASFFTTDEIGVVSEADQERFDAEVERVRAATDRAAAEGTVRFDGLTPVPEDPRPGQRLDVGAARAEILRHWPAEGGVALPVSTLDVRSTPESVRTALEEIATPAVSGPVTVRGENKDAVLSPETIAAALTFAARDDGSLEPRIDQEVVVGDVGPQLASTEQRGRDASFVFEGDSVRIEESAHGRGIDWKATLSGLPDVLRETGERAVTAKYAAQPASLTTEEAEQLGIEEVIGEFTTSGFAYDSGINIRTVAEEVDGAVVKPGDSFSLNGFTGPRGTEQGYVGAGVISNGVPGRAVGGGISQFATTLYNAYYFAGMTDVEHQEHSYYISRYPQGREATVFQNPDGSSVIDLKFTNDTETGVVIQTIWTESDITVKLWGTKHVEVESVTGEPFGYTSPSVEVQPIATCAPSSGSSGFSVTDTRIIRDAESGEELRREPRTVVYNPQPTIVCEEPEPEPEPEPQPESESSAPPEPGDGGDPGDTGNQDQDTQGTQGTQGTQQEDAGA</sequence>
<dbReference type="InterPro" id="IPR022029">
    <property type="entry name" value="YoaR-like_PG-bd"/>
</dbReference>
<feature type="domain" description="YoaR-like putative peptidoglycan binding" evidence="2">
    <location>
        <begin position="234"/>
        <end position="309"/>
    </location>
</feature>
<dbReference type="InterPro" id="IPR052913">
    <property type="entry name" value="Glycopeptide_resist_protein"/>
</dbReference>
<feature type="compositionally biased region" description="Basic and acidic residues" evidence="1">
    <location>
        <begin position="532"/>
        <end position="543"/>
    </location>
</feature>
<feature type="compositionally biased region" description="Acidic residues" evidence="1">
    <location>
        <begin position="556"/>
        <end position="568"/>
    </location>
</feature>
<dbReference type="InterPro" id="IPR007391">
    <property type="entry name" value="Vancomycin_resist_VanW"/>
</dbReference>
<dbReference type="Pfam" id="PF04294">
    <property type="entry name" value="VanW"/>
    <property type="match status" value="1"/>
</dbReference>
<comment type="caution">
    <text evidence="3">The sequence shown here is derived from an EMBL/GenBank/DDBJ whole genome shotgun (WGS) entry which is preliminary data.</text>
</comment>
<evidence type="ECO:0000313" key="3">
    <source>
        <dbReference type="EMBL" id="MBK1788278.1"/>
    </source>
</evidence>
<evidence type="ECO:0000313" key="4">
    <source>
        <dbReference type="Proteomes" id="UP000635245"/>
    </source>
</evidence>
<accession>A0A934V8Y7</accession>
<feature type="region of interest" description="Disordered" evidence="1">
    <location>
        <begin position="532"/>
        <end position="610"/>
    </location>
</feature>
<keyword evidence="4" id="KW-1185">Reference proteome</keyword>
<dbReference type="PANTHER" id="PTHR35788:SF1">
    <property type="entry name" value="EXPORTED PROTEIN"/>
    <property type="match status" value="1"/>
</dbReference>
<feature type="compositionally biased region" description="Low complexity" evidence="1">
    <location>
        <begin position="586"/>
        <end position="610"/>
    </location>
</feature>
<protein>
    <submittedName>
        <fullName evidence="3">VanW family protein</fullName>
    </submittedName>
</protein>
<gene>
    <name evidence="3" type="ORF">JHE00_28440</name>
</gene>